<keyword evidence="1" id="KW-0472">Membrane</keyword>
<name>C6V5R8_NEORI</name>
<proteinExistence type="predicted"/>
<dbReference type="AlphaFoldDB" id="C6V5R8"/>
<accession>C6V5R8</accession>
<dbReference type="Proteomes" id="UP000001627">
    <property type="component" value="Chromosome"/>
</dbReference>
<keyword evidence="3" id="KW-1185">Reference proteome</keyword>
<evidence type="ECO:0000256" key="1">
    <source>
        <dbReference type="SAM" id="Phobius"/>
    </source>
</evidence>
<organism evidence="2 3">
    <name type="scientific">Neorickettsia risticii (strain Illinois)</name>
    <dbReference type="NCBI Taxonomy" id="434131"/>
    <lineage>
        <taxon>Bacteria</taxon>
        <taxon>Pseudomonadati</taxon>
        <taxon>Pseudomonadota</taxon>
        <taxon>Alphaproteobacteria</taxon>
        <taxon>Rickettsiales</taxon>
        <taxon>Anaplasmataceae</taxon>
        <taxon>Neorickettsia</taxon>
    </lineage>
</organism>
<feature type="transmembrane region" description="Helical" evidence="1">
    <location>
        <begin position="12"/>
        <end position="36"/>
    </location>
</feature>
<dbReference type="STRING" id="434131.NRI_0762"/>
<reference evidence="2 3" key="1">
    <citation type="journal article" date="2009" name="Nucleic Acids Res.">
        <title>Analysis of complete genome sequence of Neorickettsia risticii: causative agent of Potomac horse fever.</title>
        <authorList>
            <person name="Lin M."/>
            <person name="Zhang C."/>
            <person name="Gibson K."/>
            <person name="Rikihisa Y."/>
        </authorList>
    </citation>
    <scope>NUCLEOTIDE SEQUENCE [LARGE SCALE GENOMIC DNA]</scope>
    <source>
        <strain evidence="2 3">Illinois</strain>
    </source>
</reference>
<gene>
    <name evidence="2" type="ordered locus">NRI_0762</name>
</gene>
<evidence type="ECO:0000313" key="2">
    <source>
        <dbReference type="EMBL" id="ACT69724.1"/>
    </source>
</evidence>
<dbReference type="EMBL" id="CP001431">
    <property type="protein sequence ID" value="ACT69724.1"/>
    <property type="molecule type" value="Genomic_DNA"/>
</dbReference>
<sequence length="40" mass="4379">MFYLLFFGVNANYALFVSGTAGVLSIPFFLDTGIVLSNKM</sequence>
<dbReference type="HOGENOM" id="CLU_3293073_0_0_5"/>
<evidence type="ECO:0000313" key="3">
    <source>
        <dbReference type="Proteomes" id="UP000001627"/>
    </source>
</evidence>
<keyword evidence="1" id="KW-0812">Transmembrane</keyword>
<protein>
    <submittedName>
        <fullName evidence="2">Uncharacterized protein</fullName>
    </submittedName>
</protein>
<dbReference type="KEGG" id="nri:NRI_0762"/>
<keyword evidence="1" id="KW-1133">Transmembrane helix</keyword>